<dbReference type="AlphaFoldDB" id="A0A7E4VJ02"/>
<name>A0A7E4VJ02_PANRE</name>
<dbReference type="PANTHER" id="PTHR36944">
    <property type="entry name" value="PROTEIN CBG02791-RELATED"/>
    <property type="match status" value="1"/>
</dbReference>
<keyword evidence="1" id="KW-1185">Reference proteome</keyword>
<organism evidence="1 2">
    <name type="scientific">Panagrellus redivivus</name>
    <name type="common">Microworm</name>
    <dbReference type="NCBI Taxonomy" id="6233"/>
    <lineage>
        <taxon>Eukaryota</taxon>
        <taxon>Metazoa</taxon>
        <taxon>Ecdysozoa</taxon>
        <taxon>Nematoda</taxon>
        <taxon>Chromadorea</taxon>
        <taxon>Rhabditida</taxon>
        <taxon>Tylenchina</taxon>
        <taxon>Panagrolaimomorpha</taxon>
        <taxon>Panagrolaimoidea</taxon>
        <taxon>Panagrolaimidae</taxon>
        <taxon>Panagrellus</taxon>
    </lineage>
</organism>
<reference evidence="1" key="1">
    <citation type="journal article" date="2013" name="Genetics">
        <title>The draft genome and transcriptome of Panagrellus redivivus are shaped by the harsh demands of a free-living lifestyle.</title>
        <authorList>
            <person name="Srinivasan J."/>
            <person name="Dillman A.R."/>
            <person name="Macchietto M.G."/>
            <person name="Heikkinen L."/>
            <person name="Lakso M."/>
            <person name="Fracchia K.M."/>
            <person name="Antoshechkin I."/>
            <person name="Mortazavi A."/>
            <person name="Wong G."/>
            <person name="Sternberg P.W."/>
        </authorList>
    </citation>
    <scope>NUCLEOTIDE SEQUENCE [LARGE SCALE GENOMIC DNA]</scope>
    <source>
        <strain evidence="1">MT8872</strain>
    </source>
</reference>
<evidence type="ECO:0000313" key="1">
    <source>
        <dbReference type="Proteomes" id="UP000492821"/>
    </source>
</evidence>
<reference evidence="2" key="2">
    <citation type="submission" date="2020-10" db="UniProtKB">
        <authorList>
            <consortium name="WormBaseParasite"/>
        </authorList>
    </citation>
    <scope>IDENTIFICATION</scope>
</reference>
<sequence length="245" mass="27665">MQVDLQNMEEMPNPSNGAFSFSQFLQKSKSKEIMPSFFKKICKSYETADACLADCEARSRNGVNIRQTYAGLRFICKDMREDFFNALPCLFEYEPVAMAKCQNELNQSHITTAQFTESIINRELHAIRSRFRTLCIDLSVMIGCMEPVIREGCGDAPTNMMLKFITLEFSSFERLYGQLGFAEPLPSPCRSLLAMPAPRPPGPDRAPSEAVYPSHTYATYSNSVNRIFPSGILISLSLVNLIYLF</sequence>
<accession>A0A7E4VJ02</accession>
<dbReference type="PANTHER" id="PTHR36944:SF4">
    <property type="entry name" value="CPG4 DOMAIN-CONTAINING PROTEIN"/>
    <property type="match status" value="1"/>
</dbReference>
<dbReference type="WBParaSite" id="Pan_g2151.t1">
    <property type="protein sequence ID" value="Pan_g2151.t1"/>
    <property type="gene ID" value="Pan_g2151"/>
</dbReference>
<evidence type="ECO:0000313" key="2">
    <source>
        <dbReference type="WBParaSite" id="Pan_g2151.t1"/>
    </source>
</evidence>
<protein>
    <submittedName>
        <fullName evidence="2">DUF19 domain-containing protein</fullName>
    </submittedName>
</protein>
<dbReference type="Proteomes" id="UP000492821">
    <property type="component" value="Unassembled WGS sequence"/>
</dbReference>
<proteinExistence type="predicted"/>